<dbReference type="InterPro" id="IPR050951">
    <property type="entry name" value="Retrovirus_Pol_polyprotein"/>
</dbReference>
<keyword evidence="1" id="KW-0694">RNA-binding</keyword>
<dbReference type="InterPro" id="IPR001584">
    <property type="entry name" value="Integrase_cat-core"/>
</dbReference>
<feature type="domain" description="Integrase catalytic" evidence="3">
    <location>
        <begin position="42"/>
        <end position="206"/>
    </location>
</feature>
<organism evidence="4 5">
    <name type="scientific">Anthostomella pinea</name>
    <dbReference type="NCBI Taxonomy" id="933095"/>
    <lineage>
        <taxon>Eukaryota</taxon>
        <taxon>Fungi</taxon>
        <taxon>Dikarya</taxon>
        <taxon>Ascomycota</taxon>
        <taxon>Pezizomycotina</taxon>
        <taxon>Sordariomycetes</taxon>
        <taxon>Xylariomycetidae</taxon>
        <taxon>Xylariales</taxon>
        <taxon>Xylariaceae</taxon>
        <taxon>Anthostomella</taxon>
    </lineage>
</organism>
<dbReference type="PANTHER" id="PTHR37984:SF5">
    <property type="entry name" value="PROTEIN NYNRIN-LIKE"/>
    <property type="match status" value="1"/>
</dbReference>
<dbReference type="PROSITE" id="PS50994">
    <property type="entry name" value="INTEGRASE"/>
    <property type="match status" value="1"/>
</dbReference>
<dbReference type="SUPFAM" id="SSF53098">
    <property type="entry name" value="Ribonuclease H-like"/>
    <property type="match status" value="1"/>
</dbReference>
<name>A0AAI8VAQ6_9PEZI</name>
<gene>
    <name evidence="4" type="ORF">KHLLAP_LOCUS4660</name>
</gene>
<feature type="compositionally biased region" description="Basic and acidic residues" evidence="2">
    <location>
        <begin position="119"/>
        <end position="128"/>
    </location>
</feature>
<dbReference type="Proteomes" id="UP001295740">
    <property type="component" value="Unassembled WGS sequence"/>
</dbReference>
<dbReference type="Gene3D" id="3.30.420.10">
    <property type="entry name" value="Ribonuclease H-like superfamily/Ribonuclease H"/>
    <property type="match status" value="1"/>
</dbReference>
<keyword evidence="5" id="KW-1185">Reference proteome</keyword>
<dbReference type="AlphaFoldDB" id="A0AAI8VAQ6"/>
<evidence type="ECO:0000313" key="5">
    <source>
        <dbReference type="Proteomes" id="UP001295740"/>
    </source>
</evidence>
<dbReference type="InterPro" id="IPR012337">
    <property type="entry name" value="RNaseH-like_sf"/>
</dbReference>
<proteinExistence type="predicted"/>
<dbReference type="PANTHER" id="PTHR37984">
    <property type="entry name" value="PROTEIN CBG26694"/>
    <property type="match status" value="1"/>
</dbReference>
<feature type="region of interest" description="Disordered" evidence="2">
    <location>
        <begin position="119"/>
        <end position="145"/>
    </location>
</feature>
<reference evidence="4" key="1">
    <citation type="submission" date="2023-10" db="EMBL/GenBank/DDBJ databases">
        <authorList>
            <person name="Hackl T."/>
        </authorList>
    </citation>
    <scope>NUCLEOTIDE SEQUENCE</scope>
</reference>
<evidence type="ECO:0000313" key="4">
    <source>
        <dbReference type="EMBL" id="CAJ2504192.1"/>
    </source>
</evidence>
<comment type="caution">
    <text evidence="4">The sequence shown here is derived from an EMBL/GenBank/DDBJ whole genome shotgun (WGS) entry which is preliminary data.</text>
</comment>
<evidence type="ECO:0000259" key="3">
    <source>
        <dbReference type="PROSITE" id="PS50994"/>
    </source>
</evidence>
<dbReference type="GO" id="GO:0005634">
    <property type="term" value="C:nucleus"/>
    <property type="evidence" value="ECO:0007669"/>
    <property type="project" value="UniProtKB-ARBA"/>
</dbReference>
<dbReference type="GO" id="GO:0015074">
    <property type="term" value="P:DNA integration"/>
    <property type="evidence" value="ECO:0007669"/>
    <property type="project" value="InterPro"/>
</dbReference>
<dbReference type="InterPro" id="IPR036397">
    <property type="entry name" value="RNaseH_sf"/>
</dbReference>
<evidence type="ECO:0000256" key="2">
    <source>
        <dbReference type="SAM" id="MobiDB-lite"/>
    </source>
</evidence>
<accession>A0AAI8VAQ6</accession>
<protein>
    <submittedName>
        <fullName evidence="4">Uu.00g115860.m01.CDS01</fullName>
    </submittedName>
</protein>
<sequence length="369" mass="41991">MERELLKQYWHPGLTLIAQQATIECPHCQLMKRPDPSLPNLQPIRPPPLLTRWAIDHTFFDGIPILVAIEYATGWIEADVVTSAGFEHARPSMEKICNTFGSPSEWISDNAQACTGKEAKQWHKDHGSVVKPTTPARPRGNGKVEQANGNIKSQMYCEALVNPTERPAILLQRALNTLRRTTRPSGYSTYFLMFGTQPPSHLAAHEVVEYTSEFTEEEEQQAERFLAQNHRAPLARSNANSLKASRAQIRAYLQEKKGLIRVFAPGDWVLRVRQRAAKHEPFYDGSWAIVSCHAGNTYHIRSPGGIPLQNKYNGTNLFPAYVYDSHPVRSLWYARKTMLQNDRKQLEKILLSDEDARVFMAHENTRNDH</sequence>
<dbReference type="GO" id="GO:0003723">
    <property type="term" value="F:RNA binding"/>
    <property type="evidence" value="ECO:0007669"/>
    <property type="project" value="UniProtKB-KW"/>
</dbReference>
<evidence type="ECO:0000256" key="1">
    <source>
        <dbReference type="ARBA" id="ARBA00022884"/>
    </source>
</evidence>
<dbReference type="EMBL" id="CAUWAG010000006">
    <property type="protein sequence ID" value="CAJ2504192.1"/>
    <property type="molecule type" value="Genomic_DNA"/>
</dbReference>